<sequence length="92" mass="9802">MRCQQQFACAGNRRLALQMEKRPSVHTALNPRQSLEGRLGESCMQVCLGSPMGALARGVNGGRGTAIIQRHLPQGGVLRPERCLGAGLFGSS</sequence>
<keyword evidence="2" id="KW-1185">Reference proteome</keyword>
<organism evidence="1 2">
    <name type="scientific">Peromyscus maniculatus bairdii</name>
    <name type="common">Prairie deer mouse</name>
    <dbReference type="NCBI Taxonomy" id="230844"/>
    <lineage>
        <taxon>Eukaryota</taxon>
        <taxon>Metazoa</taxon>
        <taxon>Chordata</taxon>
        <taxon>Craniata</taxon>
        <taxon>Vertebrata</taxon>
        <taxon>Euteleostomi</taxon>
        <taxon>Mammalia</taxon>
        <taxon>Eutheria</taxon>
        <taxon>Euarchontoglires</taxon>
        <taxon>Glires</taxon>
        <taxon>Rodentia</taxon>
        <taxon>Myomorpha</taxon>
        <taxon>Muroidea</taxon>
        <taxon>Cricetidae</taxon>
        <taxon>Neotominae</taxon>
        <taxon>Peromyscus</taxon>
    </lineage>
</organism>
<reference evidence="1 2" key="1">
    <citation type="submission" date="2018-10" db="EMBL/GenBank/DDBJ databases">
        <title>Improved assembly of the deer mouse Peromyscus maniculatus genome.</title>
        <authorList>
            <person name="Lassance J.-M."/>
            <person name="Hoekstra H.E."/>
        </authorList>
    </citation>
    <scope>NUCLEOTIDE SEQUENCE [LARGE SCALE GENOMIC DNA]</scope>
</reference>
<evidence type="ECO:0000313" key="2">
    <source>
        <dbReference type="Proteomes" id="UP000694547"/>
    </source>
</evidence>
<evidence type="ECO:0000313" key="1">
    <source>
        <dbReference type="Ensembl" id="ENSPEMP00000035109.1"/>
    </source>
</evidence>
<dbReference type="Proteomes" id="UP000694547">
    <property type="component" value="Chromosome 4"/>
</dbReference>
<protein>
    <submittedName>
        <fullName evidence="1">Uncharacterized protein</fullName>
    </submittedName>
</protein>
<reference evidence="1" key="2">
    <citation type="submission" date="2025-08" db="UniProtKB">
        <authorList>
            <consortium name="Ensembl"/>
        </authorList>
    </citation>
    <scope>IDENTIFICATION</scope>
</reference>
<dbReference type="PANTHER" id="PTHR48426">
    <property type="entry name" value="CHROMATIN TARGET OF PRMT1 PROTEIN"/>
    <property type="match status" value="1"/>
</dbReference>
<dbReference type="GeneTree" id="ENSGT00960000193099"/>
<name>A0A8C8UPS7_PERMB</name>
<dbReference type="InterPro" id="IPR052656">
    <property type="entry name" value="CTOP_PRMT1"/>
</dbReference>
<proteinExistence type="predicted"/>
<reference evidence="1" key="3">
    <citation type="submission" date="2025-09" db="UniProtKB">
        <authorList>
            <consortium name="Ensembl"/>
        </authorList>
    </citation>
    <scope>IDENTIFICATION</scope>
</reference>
<dbReference type="Ensembl" id="ENSPEMT00000039574.1">
    <property type="protein sequence ID" value="ENSPEMP00000035109.1"/>
    <property type="gene ID" value="ENSPEMG00000026543.1"/>
</dbReference>
<dbReference type="AlphaFoldDB" id="A0A8C8UPS7"/>
<dbReference type="PANTHER" id="PTHR48426:SF1">
    <property type="entry name" value="CHROMATIN TARGET OF PRMT1 PROTEIN"/>
    <property type="match status" value="1"/>
</dbReference>
<accession>A0A8C8UPS7</accession>